<evidence type="ECO:0000313" key="2">
    <source>
        <dbReference type="EMBL" id="RUT00753.1"/>
    </source>
</evidence>
<gene>
    <name evidence="2" type="ORF">DSM106972_071620</name>
</gene>
<evidence type="ECO:0000313" key="3">
    <source>
        <dbReference type="Proteomes" id="UP000271624"/>
    </source>
</evidence>
<sequence length="281" mass="32488">MTPKTTSISLIGPRASGKTTYLATLANFPHCTHLKTQYPHLKINYPTNSPTEKLSHQAEDILKKGAKLAATRRGDINNQPTYHYRITISKKHPNLEIIFQDIAGEIFEQIPLDIETPLNQLFKTLSWMIMITDWQTKQDRILYKPVFEKLYQLINEQQQINPTLKKLRIAVVMSKCERGEIWAGRLEPDEDLFKVRLPETHDYLTTKFPTNKLKFFACSSFGVLSTSPNNFDPRPNRYIPDDGSESEYSAFLREPEQWQPFGLISPIYWLTTGKTLNDIQL</sequence>
<organism evidence="2 3">
    <name type="scientific">Dulcicalothrix desertica PCC 7102</name>
    <dbReference type="NCBI Taxonomy" id="232991"/>
    <lineage>
        <taxon>Bacteria</taxon>
        <taxon>Bacillati</taxon>
        <taxon>Cyanobacteriota</taxon>
        <taxon>Cyanophyceae</taxon>
        <taxon>Nostocales</taxon>
        <taxon>Calotrichaceae</taxon>
        <taxon>Dulcicalothrix</taxon>
    </lineage>
</organism>
<protein>
    <recommendedName>
        <fullName evidence="1">Double-GTPase 2 domain-containing protein</fullName>
    </recommendedName>
</protein>
<dbReference type="OrthoDB" id="495726at2"/>
<name>A0A3S1AHE0_9CYAN</name>
<keyword evidence="3" id="KW-1185">Reference proteome</keyword>
<accession>A0A3S1AHE0</accession>
<comment type="caution">
    <text evidence="2">The sequence shown here is derived from an EMBL/GenBank/DDBJ whole genome shotgun (WGS) entry which is preliminary data.</text>
</comment>
<evidence type="ECO:0000259" key="1">
    <source>
        <dbReference type="Pfam" id="PF19993"/>
    </source>
</evidence>
<dbReference type="SUPFAM" id="SSF52540">
    <property type="entry name" value="P-loop containing nucleoside triphosphate hydrolases"/>
    <property type="match status" value="1"/>
</dbReference>
<dbReference type="Pfam" id="PF19993">
    <property type="entry name" value="DO-GTPase2"/>
    <property type="match status" value="1"/>
</dbReference>
<dbReference type="InterPro" id="IPR027417">
    <property type="entry name" value="P-loop_NTPase"/>
</dbReference>
<dbReference type="Proteomes" id="UP000271624">
    <property type="component" value="Unassembled WGS sequence"/>
</dbReference>
<proteinExistence type="predicted"/>
<dbReference type="InterPro" id="IPR045528">
    <property type="entry name" value="DO-GTPase2"/>
</dbReference>
<reference evidence="2" key="2">
    <citation type="journal article" date="2019" name="Genome Biol. Evol.">
        <title>Day and night: Metabolic profiles and evolutionary relationships of six axenic non-marine cyanobacteria.</title>
        <authorList>
            <person name="Will S.E."/>
            <person name="Henke P."/>
            <person name="Boedeker C."/>
            <person name="Huang S."/>
            <person name="Brinkmann H."/>
            <person name="Rohde M."/>
            <person name="Jarek M."/>
            <person name="Friedl T."/>
            <person name="Seufert S."/>
            <person name="Schumacher M."/>
            <person name="Overmann J."/>
            <person name="Neumann-Schaal M."/>
            <person name="Petersen J."/>
        </authorList>
    </citation>
    <scope>NUCLEOTIDE SEQUENCE [LARGE SCALE GENOMIC DNA]</scope>
    <source>
        <strain evidence="2">PCC 7102</strain>
    </source>
</reference>
<dbReference type="EMBL" id="RSCL01000022">
    <property type="protein sequence ID" value="RUT00753.1"/>
    <property type="molecule type" value="Genomic_DNA"/>
</dbReference>
<dbReference type="AlphaFoldDB" id="A0A3S1AHE0"/>
<reference evidence="2" key="1">
    <citation type="submission" date="2018-12" db="EMBL/GenBank/DDBJ databases">
        <authorList>
            <person name="Will S."/>
            <person name="Neumann-Schaal M."/>
            <person name="Henke P."/>
        </authorList>
    </citation>
    <scope>NUCLEOTIDE SEQUENCE</scope>
    <source>
        <strain evidence="2">PCC 7102</strain>
    </source>
</reference>
<feature type="domain" description="Double-GTPase 2" evidence="1">
    <location>
        <begin position="8"/>
        <end position="190"/>
    </location>
</feature>